<name>J3LEL6_ORYBR</name>
<dbReference type="Gramene" id="OB02G30830.1">
    <property type="protein sequence ID" value="OB02G30830.1"/>
    <property type="gene ID" value="OB02G30830"/>
</dbReference>
<keyword evidence="2" id="KW-1185">Reference proteome</keyword>
<accession>J3LEL6</accession>
<dbReference type="HOGENOM" id="CLU_2254278_0_0_1"/>
<dbReference type="AlphaFoldDB" id="J3LEL6"/>
<dbReference type="EnsemblPlants" id="OB02G30830.1">
    <property type="protein sequence ID" value="OB02G30830.1"/>
    <property type="gene ID" value="OB02G30830"/>
</dbReference>
<sequence>MVQKRPLKSTRIALVNNLEVQESGWMFQHKEQEYPPIMRKSHFWSNQVAPVSSSPITATVTDPITLHLHTMSQSYIVMVTYPYKIGNHPSTQCSGIKRSFLRFH</sequence>
<evidence type="ECO:0000313" key="1">
    <source>
        <dbReference type="EnsemblPlants" id="OB02G30830.1"/>
    </source>
</evidence>
<evidence type="ECO:0000313" key="2">
    <source>
        <dbReference type="Proteomes" id="UP000006038"/>
    </source>
</evidence>
<reference evidence="1" key="1">
    <citation type="submission" date="2013-04" db="UniProtKB">
        <authorList>
            <consortium name="EnsemblPlants"/>
        </authorList>
    </citation>
    <scope>IDENTIFICATION</scope>
</reference>
<dbReference type="Proteomes" id="UP000006038">
    <property type="component" value="Unassembled WGS sequence"/>
</dbReference>
<proteinExistence type="predicted"/>
<protein>
    <submittedName>
        <fullName evidence="1">Uncharacterized protein</fullName>
    </submittedName>
</protein>
<organism evidence="1">
    <name type="scientific">Oryza brachyantha</name>
    <name type="common">malo sina</name>
    <dbReference type="NCBI Taxonomy" id="4533"/>
    <lineage>
        <taxon>Eukaryota</taxon>
        <taxon>Viridiplantae</taxon>
        <taxon>Streptophyta</taxon>
        <taxon>Embryophyta</taxon>
        <taxon>Tracheophyta</taxon>
        <taxon>Spermatophyta</taxon>
        <taxon>Magnoliopsida</taxon>
        <taxon>Liliopsida</taxon>
        <taxon>Poales</taxon>
        <taxon>Poaceae</taxon>
        <taxon>BOP clade</taxon>
        <taxon>Oryzoideae</taxon>
        <taxon>Oryzeae</taxon>
        <taxon>Oryzinae</taxon>
        <taxon>Oryza</taxon>
    </lineage>
</organism>